<dbReference type="PANTHER" id="PTHR21089">
    <property type="entry name" value="SHIKIMATE DEHYDROGENASE"/>
    <property type="match status" value="1"/>
</dbReference>
<dbReference type="InterPro" id="IPR013708">
    <property type="entry name" value="Shikimate_DH-bd_N"/>
</dbReference>
<evidence type="ECO:0000259" key="4">
    <source>
        <dbReference type="Pfam" id="PF18317"/>
    </source>
</evidence>
<dbReference type="STRING" id="1912795.BK816_04300"/>
<keyword evidence="2" id="KW-0028">Amino-acid biosynthesis</keyword>
<accession>A0A1D9MK01</accession>
<dbReference type="KEGG" id="avu:BK816_04300"/>
<sequence>MPQKFLVIGNPVKHSLSPILHQAGYKELGLDATFSAYEVSDLAKEWDYLRGFQGFAVTMPWKQEIRKYLDSEEPAANAVGAVNTVTISGGLVSGGNTDIYGIAQAIRAASGRDHFARLAIIGGRASACSALAASGELGRPQVTAIARTLSGPGTIAAASAKLGVNVTYLPWRLTEKAQAAISEADLVISTVPSAAAAELTSGLKVSSQAVLLEAAYSDPQRPLSQTFAAQGATVVPGTDMLFYQALAQFQIMTGYQAPAKQMREALDQARRERGINA</sequence>
<dbReference type="GO" id="GO:0019632">
    <property type="term" value="P:shikimate metabolic process"/>
    <property type="evidence" value="ECO:0007669"/>
    <property type="project" value="TreeGrafter"/>
</dbReference>
<dbReference type="Pfam" id="PF08501">
    <property type="entry name" value="Shikimate_dh_N"/>
    <property type="match status" value="1"/>
</dbReference>
<evidence type="ECO:0000313" key="6">
    <source>
        <dbReference type="Proteomes" id="UP000176288"/>
    </source>
</evidence>
<keyword evidence="6" id="KW-1185">Reference proteome</keyword>
<dbReference type="GO" id="GO:0005829">
    <property type="term" value="C:cytosol"/>
    <property type="evidence" value="ECO:0007669"/>
    <property type="project" value="TreeGrafter"/>
</dbReference>
<dbReference type="SUPFAM" id="SSF53223">
    <property type="entry name" value="Aminoacid dehydrogenase-like, N-terminal domain"/>
    <property type="match status" value="1"/>
</dbReference>
<dbReference type="Gene3D" id="3.40.50.720">
    <property type="entry name" value="NAD(P)-binding Rossmann-like Domain"/>
    <property type="match status" value="1"/>
</dbReference>
<dbReference type="GO" id="GO:0004764">
    <property type="term" value="F:shikimate 3-dehydrogenase (NADP+) activity"/>
    <property type="evidence" value="ECO:0007669"/>
    <property type="project" value="InterPro"/>
</dbReference>
<gene>
    <name evidence="5" type="ORF">BK816_04300</name>
</gene>
<dbReference type="Gene3D" id="3.40.50.10860">
    <property type="entry name" value="Leucine Dehydrogenase, chain A, domain 1"/>
    <property type="match status" value="1"/>
</dbReference>
<feature type="domain" description="Shikimate dehydrogenase substrate binding N-terminal" evidence="3">
    <location>
        <begin position="7"/>
        <end position="85"/>
    </location>
</feature>
<protein>
    <recommendedName>
        <fullName evidence="7">Shikimate dehydrogenase substrate binding N-terminal domain-containing protein</fullName>
    </recommendedName>
</protein>
<evidence type="ECO:0000259" key="3">
    <source>
        <dbReference type="Pfam" id="PF08501"/>
    </source>
</evidence>
<dbReference type="InterPro" id="IPR041121">
    <property type="entry name" value="SDH_C"/>
</dbReference>
<dbReference type="PANTHER" id="PTHR21089:SF1">
    <property type="entry name" value="BIFUNCTIONAL 3-DEHYDROQUINATE DEHYDRATASE_SHIKIMATE DEHYDROGENASE, CHLOROPLASTIC"/>
    <property type="match status" value="1"/>
</dbReference>
<dbReference type="Proteomes" id="UP000176288">
    <property type="component" value="Chromosome"/>
</dbReference>
<dbReference type="EMBL" id="CP017812">
    <property type="protein sequence ID" value="AOZ72612.1"/>
    <property type="molecule type" value="Genomic_DNA"/>
</dbReference>
<dbReference type="AlphaFoldDB" id="A0A1D9MK01"/>
<proteinExistence type="predicted"/>
<evidence type="ECO:0000313" key="5">
    <source>
        <dbReference type="EMBL" id="AOZ72612.1"/>
    </source>
</evidence>
<dbReference type="SUPFAM" id="SSF51735">
    <property type="entry name" value="NAD(P)-binding Rossmann-fold domains"/>
    <property type="match status" value="1"/>
</dbReference>
<name>A0A1D9MK01_9ACTO</name>
<comment type="pathway">
    <text evidence="1">Metabolic intermediate biosynthesis; chorismate biosynthesis; chorismate from D-erythrose 4-phosphate and phosphoenolpyruvate: step 4/7.</text>
</comment>
<evidence type="ECO:0000256" key="1">
    <source>
        <dbReference type="ARBA" id="ARBA00004871"/>
    </source>
</evidence>
<organism evidence="5 6">
    <name type="scientific">Boudabousia tangfeifanii</name>
    <dbReference type="NCBI Taxonomy" id="1912795"/>
    <lineage>
        <taxon>Bacteria</taxon>
        <taxon>Bacillati</taxon>
        <taxon>Actinomycetota</taxon>
        <taxon>Actinomycetes</taxon>
        <taxon>Actinomycetales</taxon>
        <taxon>Actinomycetaceae</taxon>
        <taxon>Boudabousia</taxon>
    </lineage>
</organism>
<dbReference type="InterPro" id="IPR022893">
    <property type="entry name" value="Shikimate_DH_fam"/>
</dbReference>
<dbReference type="OrthoDB" id="9776868at2"/>
<evidence type="ECO:0008006" key="7">
    <source>
        <dbReference type="Google" id="ProtNLM"/>
    </source>
</evidence>
<dbReference type="Pfam" id="PF18317">
    <property type="entry name" value="SDH_C"/>
    <property type="match status" value="1"/>
</dbReference>
<keyword evidence="2" id="KW-0057">Aromatic amino acid biosynthesis</keyword>
<dbReference type="InterPro" id="IPR036291">
    <property type="entry name" value="NAD(P)-bd_dom_sf"/>
</dbReference>
<dbReference type="GO" id="GO:0050661">
    <property type="term" value="F:NADP binding"/>
    <property type="evidence" value="ECO:0007669"/>
    <property type="project" value="TreeGrafter"/>
</dbReference>
<reference evidence="5 6" key="1">
    <citation type="submission" date="2016-10" db="EMBL/GenBank/DDBJ databases">
        <title>Actinomyces aegypiusis sp. nov., isolated from the Aegypius monachus in Qinghai Tibet Plateau China.</title>
        <authorList>
            <person name="Wang Y."/>
        </authorList>
    </citation>
    <scope>NUCLEOTIDE SEQUENCE [LARGE SCALE GENOMIC DNA]</scope>
    <source>
        <strain evidence="5 6">VUL4_3</strain>
    </source>
</reference>
<dbReference type="GO" id="GO:0009073">
    <property type="term" value="P:aromatic amino acid family biosynthetic process"/>
    <property type="evidence" value="ECO:0007669"/>
    <property type="project" value="UniProtKB-KW"/>
</dbReference>
<feature type="domain" description="SDH C-terminal" evidence="4">
    <location>
        <begin position="237"/>
        <end position="266"/>
    </location>
</feature>
<evidence type="ECO:0000256" key="2">
    <source>
        <dbReference type="ARBA" id="ARBA00023141"/>
    </source>
</evidence>
<dbReference type="GO" id="GO:0009423">
    <property type="term" value="P:chorismate biosynthetic process"/>
    <property type="evidence" value="ECO:0007669"/>
    <property type="project" value="TreeGrafter"/>
</dbReference>
<dbReference type="RefSeq" id="WP_071164078.1">
    <property type="nucleotide sequence ID" value="NZ_CP017812.1"/>
</dbReference>
<dbReference type="InterPro" id="IPR046346">
    <property type="entry name" value="Aminoacid_DH-like_N_sf"/>
</dbReference>